<dbReference type="GO" id="GO:1902201">
    <property type="term" value="P:negative regulation of bacterial-type flagellum-dependent cell motility"/>
    <property type="evidence" value="ECO:0007669"/>
    <property type="project" value="TreeGrafter"/>
</dbReference>
<dbReference type="CDD" id="cd01949">
    <property type="entry name" value="GGDEF"/>
    <property type="match status" value="1"/>
</dbReference>
<dbReference type="GO" id="GO:0052621">
    <property type="term" value="F:diguanylate cyclase activity"/>
    <property type="evidence" value="ECO:0007669"/>
    <property type="project" value="UniProtKB-EC"/>
</dbReference>
<dbReference type="InterPro" id="IPR000160">
    <property type="entry name" value="GGDEF_dom"/>
</dbReference>
<evidence type="ECO:0000256" key="2">
    <source>
        <dbReference type="ARBA" id="ARBA00034247"/>
    </source>
</evidence>
<comment type="caution">
    <text evidence="5">The sequence shown here is derived from an EMBL/GenBank/DDBJ whole genome shotgun (WGS) entry which is preliminary data.</text>
</comment>
<evidence type="ECO:0000259" key="4">
    <source>
        <dbReference type="PROSITE" id="PS50887"/>
    </source>
</evidence>
<name>A0A4Y9VS09_9PROT</name>
<accession>A0A4Y9VS09</accession>
<keyword evidence="3" id="KW-0812">Transmembrane</keyword>
<feature type="transmembrane region" description="Helical" evidence="3">
    <location>
        <begin position="269"/>
        <end position="288"/>
    </location>
</feature>
<feature type="transmembrane region" description="Helical" evidence="3">
    <location>
        <begin position="203"/>
        <end position="223"/>
    </location>
</feature>
<dbReference type="InterPro" id="IPR011623">
    <property type="entry name" value="7TMR_DISM_rcpt_extracell_dom1"/>
</dbReference>
<dbReference type="EC" id="2.7.7.65" evidence="1"/>
<dbReference type="RefSeq" id="WP_135277878.1">
    <property type="nucleotide sequence ID" value="NZ_PQVH01000009.1"/>
</dbReference>
<evidence type="ECO:0000256" key="3">
    <source>
        <dbReference type="SAM" id="Phobius"/>
    </source>
</evidence>
<protein>
    <recommendedName>
        <fullName evidence="1">diguanylate cyclase</fullName>
        <ecNumber evidence="1">2.7.7.65</ecNumber>
    </recommendedName>
</protein>
<dbReference type="SUPFAM" id="SSF55073">
    <property type="entry name" value="Nucleotide cyclase"/>
    <property type="match status" value="1"/>
</dbReference>
<dbReference type="InterPro" id="IPR029787">
    <property type="entry name" value="Nucleotide_cyclase"/>
</dbReference>
<reference evidence="5 6" key="1">
    <citation type="submission" date="2018-02" db="EMBL/GenBank/DDBJ databases">
        <title>A novel lanthanide dependent methylotroph, Methylotenera sp. La3113.</title>
        <authorList>
            <person name="Lv H."/>
            <person name="Tani A."/>
        </authorList>
    </citation>
    <scope>NUCLEOTIDE SEQUENCE [LARGE SCALE GENOMIC DNA]</scope>
    <source>
        <strain evidence="5 6">La3113</strain>
    </source>
</reference>
<organism evidence="5 6">
    <name type="scientific">Methylotenera oryzisoli</name>
    <dbReference type="NCBI Taxonomy" id="2080758"/>
    <lineage>
        <taxon>Bacteria</taxon>
        <taxon>Pseudomonadati</taxon>
        <taxon>Pseudomonadota</taxon>
        <taxon>Betaproteobacteria</taxon>
        <taxon>Nitrosomonadales</taxon>
        <taxon>Methylophilaceae</taxon>
        <taxon>Methylotenera</taxon>
    </lineage>
</organism>
<gene>
    <name evidence="5" type="ORF">C3Y98_07715</name>
</gene>
<feature type="transmembrane region" description="Helical" evidence="3">
    <location>
        <begin position="350"/>
        <end position="369"/>
    </location>
</feature>
<dbReference type="Proteomes" id="UP000297706">
    <property type="component" value="Unassembled WGS sequence"/>
</dbReference>
<dbReference type="GO" id="GO:0043709">
    <property type="term" value="P:cell adhesion involved in single-species biofilm formation"/>
    <property type="evidence" value="ECO:0007669"/>
    <property type="project" value="TreeGrafter"/>
</dbReference>
<dbReference type="NCBIfam" id="TIGR00254">
    <property type="entry name" value="GGDEF"/>
    <property type="match status" value="1"/>
</dbReference>
<dbReference type="GO" id="GO:0005886">
    <property type="term" value="C:plasma membrane"/>
    <property type="evidence" value="ECO:0007669"/>
    <property type="project" value="TreeGrafter"/>
</dbReference>
<proteinExistence type="predicted"/>
<dbReference type="Pfam" id="PF07695">
    <property type="entry name" value="7TMR-DISM_7TM"/>
    <property type="match status" value="1"/>
</dbReference>
<evidence type="ECO:0000313" key="6">
    <source>
        <dbReference type="Proteomes" id="UP000297706"/>
    </source>
</evidence>
<keyword evidence="3" id="KW-1133">Transmembrane helix</keyword>
<dbReference type="PANTHER" id="PTHR45138">
    <property type="entry name" value="REGULATORY COMPONENTS OF SENSORY TRANSDUCTION SYSTEM"/>
    <property type="match status" value="1"/>
</dbReference>
<feature type="domain" description="GGDEF" evidence="4">
    <location>
        <begin position="415"/>
        <end position="542"/>
    </location>
</feature>
<feature type="transmembrane region" description="Helical" evidence="3">
    <location>
        <begin position="170"/>
        <end position="191"/>
    </location>
</feature>
<feature type="transmembrane region" description="Helical" evidence="3">
    <location>
        <begin position="294"/>
        <end position="311"/>
    </location>
</feature>
<dbReference type="AlphaFoldDB" id="A0A4Y9VS09"/>
<evidence type="ECO:0000256" key="1">
    <source>
        <dbReference type="ARBA" id="ARBA00012528"/>
    </source>
</evidence>
<feature type="transmembrane region" description="Helical" evidence="3">
    <location>
        <begin position="229"/>
        <end position="248"/>
    </location>
</feature>
<keyword evidence="6" id="KW-1185">Reference proteome</keyword>
<comment type="catalytic activity">
    <reaction evidence="2">
        <text>2 GTP = 3',3'-c-di-GMP + 2 diphosphate</text>
        <dbReference type="Rhea" id="RHEA:24898"/>
        <dbReference type="ChEBI" id="CHEBI:33019"/>
        <dbReference type="ChEBI" id="CHEBI:37565"/>
        <dbReference type="ChEBI" id="CHEBI:58805"/>
        <dbReference type="EC" id="2.7.7.65"/>
    </reaction>
</comment>
<dbReference type="PROSITE" id="PS50887">
    <property type="entry name" value="GGDEF"/>
    <property type="match status" value="1"/>
</dbReference>
<dbReference type="SMART" id="SM00267">
    <property type="entry name" value="GGDEF"/>
    <property type="match status" value="1"/>
</dbReference>
<dbReference type="OrthoDB" id="9810730at2"/>
<dbReference type="Gene3D" id="3.30.70.270">
    <property type="match status" value="1"/>
</dbReference>
<feature type="transmembrane region" description="Helical" evidence="3">
    <location>
        <begin position="318"/>
        <end position="338"/>
    </location>
</feature>
<sequence length="542" mass="60676">MMSWFSPQQLRTCFACLAFYAGVLFSLFLFFVAPAHASPELKPSLIEGHWTAAHQPAVPIKTLPLTGGDFVFNGTLHIATTGDYVIDFKNTSTFAMFRHKVLDSRNVVVAELEGGISSTESNPFTLRHARLLYLEAGSYTLVTSLKTPYLIAQPQPYLDSKAHYQQAIKLGNFISLLCLGVLAGLMAYYIVLGLIRGQMVHGMYALFILGNLFLQGTSLLVFSDTFGVHYFYLSALPILFSNIAYVFFVKGLLNIRQQYNPKLYRWIQYAVAILVLFAVWGIYSPHWMMEMARYGVGVFLSLGLACGIYLSSKKNMTARYYLIAILTFFVLGGLTITAQNFTGYTLYVEHLGLIAVTVEALLLSFVLSYQFSELFKEKEQVLTALGISEARVKTDKLTGLPNRMALEATIQELPKNGSITILDLDRLKYYNDNFGHAYGDKLLCDFSRFLQGKLEGVATLHRLGGDEFAITAHNADEALIQTLLDETVAHLRANGFDLVGVSAGTAFIYEELDNCSVVMHIADLRMYENKRAHKRAQNEQFY</sequence>
<dbReference type="InterPro" id="IPR050469">
    <property type="entry name" value="Diguanylate_Cyclase"/>
</dbReference>
<dbReference type="EMBL" id="PQVH01000009">
    <property type="protein sequence ID" value="TFW71147.1"/>
    <property type="molecule type" value="Genomic_DNA"/>
</dbReference>
<dbReference type="InterPro" id="IPR043128">
    <property type="entry name" value="Rev_trsase/Diguanyl_cyclase"/>
</dbReference>
<dbReference type="Pfam" id="PF00990">
    <property type="entry name" value="GGDEF"/>
    <property type="match status" value="1"/>
</dbReference>
<evidence type="ECO:0000313" key="5">
    <source>
        <dbReference type="EMBL" id="TFW71147.1"/>
    </source>
</evidence>
<dbReference type="PANTHER" id="PTHR45138:SF9">
    <property type="entry name" value="DIGUANYLATE CYCLASE DGCM-RELATED"/>
    <property type="match status" value="1"/>
</dbReference>
<keyword evidence="3" id="KW-0472">Membrane</keyword>